<evidence type="ECO:0000256" key="3">
    <source>
        <dbReference type="ARBA" id="ARBA00022617"/>
    </source>
</evidence>
<dbReference type="GO" id="GO:0016705">
    <property type="term" value="F:oxidoreductase activity, acting on paired donors, with incorporation or reduction of molecular oxygen"/>
    <property type="evidence" value="ECO:0007669"/>
    <property type="project" value="InterPro"/>
</dbReference>
<evidence type="ECO:0000256" key="8">
    <source>
        <dbReference type="PIRSR" id="PIRSR602401-1"/>
    </source>
</evidence>
<evidence type="ECO:0000313" key="10">
    <source>
        <dbReference type="EMBL" id="KAF2170009.1"/>
    </source>
</evidence>
<evidence type="ECO:0000256" key="5">
    <source>
        <dbReference type="ARBA" id="ARBA00023002"/>
    </source>
</evidence>
<keyword evidence="3 8" id="KW-0349">Heme</keyword>
<feature type="binding site" description="axial binding residue" evidence="8">
    <location>
        <position position="461"/>
    </location>
    <ligand>
        <name>heme</name>
        <dbReference type="ChEBI" id="CHEBI:30413"/>
    </ligand>
    <ligandPart>
        <name>Fe</name>
        <dbReference type="ChEBI" id="CHEBI:18248"/>
    </ligandPart>
</feature>
<dbReference type="PROSITE" id="PS00086">
    <property type="entry name" value="CYTOCHROME_P450"/>
    <property type="match status" value="1"/>
</dbReference>
<dbReference type="Gene3D" id="1.10.630.10">
    <property type="entry name" value="Cytochrome P450"/>
    <property type="match status" value="1"/>
</dbReference>
<dbReference type="PRINTS" id="PR00463">
    <property type="entry name" value="EP450I"/>
</dbReference>
<dbReference type="GO" id="GO:0004497">
    <property type="term" value="F:monooxygenase activity"/>
    <property type="evidence" value="ECO:0007669"/>
    <property type="project" value="UniProtKB-KW"/>
</dbReference>
<keyword evidence="6 8" id="KW-0408">Iron</keyword>
<dbReference type="PANTHER" id="PTHR24287:SF1">
    <property type="entry name" value="P450, PUTATIVE (EUROFUNG)-RELATED"/>
    <property type="match status" value="1"/>
</dbReference>
<reference evidence="10" key="1">
    <citation type="journal article" date="2020" name="Stud. Mycol.">
        <title>101 Dothideomycetes genomes: a test case for predicting lifestyles and emergence of pathogens.</title>
        <authorList>
            <person name="Haridas S."/>
            <person name="Albert R."/>
            <person name="Binder M."/>
            <person name="Bloem J."/>
            <person name="Labutti K."/>
            <person name="Salamov A."/>
            <person name="Andreopoulos B."/>
            <person name="Baker S."/>
            <person name="Barry K."/>
            <person name="Bills G."/>
            <person name="Bluhm B."/>
            <person name="Cannon C."/>
            <person name="Castanera R."/>
            <person name="Culley D."/>
            <person name="Daum C."/>
            <person name="Ezra D."/>
            <person name="Gonzalez J."/>
            <person name="Henrissat B."/>
            <person name="Kuo A."/>
            <person name="Liang C."/>
            <person name="Lipzen A."/>
            <person name="Lutzoni F."/>
            <person name="Magnuson J."/>
            <person name="Mondo S."/>
            <person name="Nolan M."/>
            <person name="Ohm R."/>
            <person name="Pangilinan J."/>
            <person name="Park H.-J."/>
            <person name="Ramirez L."/>
            <person name="Alfaro M."/>
            <person name="Sun H."/>
            <person name="Tritt A."/>
            <person name="Yoshinaga Y."/>
            <person name="Zwiers L.-H."/>
            <person name="Turgeon B."/>
            <person name="Goodwin S."/>
            <person name="Spatafora J."/>
            <person name="Crous P."/>
            <person name="Grigoriev I."/>
        </authorList>
    </citation>
    <scope>NUCLEOTIDE SEQUENCE</scope>
    <source>
        <strain evidence="10">ATCC 36951</strain>
    </source>
</reference>
<evidence type="ECO:0000256" key="6">
    <source>
        <dbReference type="ARBA" id="ARBA00023004"/>
    </source>
</evidence>
<evidence type="ECO:0008006" key="12">
    <source>
        <dbReference type="Google" id="ProtNLM"/>
    </source>
</evidence>
<comment type="cofactor">
    <cofactor evidence="1 8">
        <name>heme</name>
        <dbReference type="ChEBI" id="CHEBI:30413"/>
    </cofactor>
</comment>
<gene>
    <name evidence="10" type="ORF">M409DRAFT_64396</name>
</gene>
<dbReference type="Pfam" id="PF00067">
    <property type="entry name" value="p450"/>
    <property type="match status" value="1"/>
</dbReference>
<dbReference type="InterPro" id="IPR001128">
    <property type="entry name" value="Cyt_P450"/>
</dbReference>
<evidence type="ECO:0000256" key="7">
    <source>
        <dbReference type="ARBA" id="ARBA00023033"/>
    </source>
</evidence>
<dbReference type="OrthoDB" id="1470350at2759"/>
<dbReference type="InterPro" id="IPR017972">
    <property type="entry name" value="Cyt_P450_CS"/>
</dbReference>
<dbReference type="Proteomes" id="UP000799537">
    <property type="component" value="Unassembled WGS sequence"/>
</dbReference>
<keyword evidence="7 9" id="KW-0503">Monooxygenase</keyword>
<dbReference type="SUPFAM" id="SSF48264">
    <property type="entry name" value="Cytochrome P450"/>
    <property type="match status" value="1"/>
</dbReference>
<keyword evidence="4 8" id="KW-0479">Metal-binding</keyword>
<sequence length="528" mass="59495">MFVNAIADKSKEFRRFAESQHCAPATALPKPFLGTLRHKLGLLLYPGGDLLDNVFANKFRKYGPTHALHNRNGVPLVIHTIDPVNINAILNKSASHWGPSKARARTMYPLAQEGLLNSEGASWHKNRKMILRHIFTKRAKDVRNSETDIQLLFDAIGPVDDDGWTQEVDLLDLFHRLSLDMSTTFLLGTSAESQLSGMRDARMKAAMMEFGLVPGKRSSKYTYGEAYEVVRNYFSWRSKLGSKYWIADGLKYRKACNTLNDFADDLIKRAMQRSPSIQDSLNSPDSKYGLIDSLVIEIGDPIHIRNLIMDLFIAGQNMTGTMAAWVFAQLEAHQDILQQVRSEVVEKFGTEENPRADLTWDNLKSCNMMQNVILETLRMYPLLANIGRNAKCDTVLPRGGGDDGSRPIAVPKGAAVTCNIYLVHRREEEWGEDAWDFKPERWIGRKFGPEYAPFGMGPRVCVGQHLSMTEISFLIARMMQHFSEMKSPEGQDNLTKGYRVVVAPKNGVKVRLRRATPNSSDATMGARR</sequence>
<comment type="similarity">
    <text evidence="2 9">Belongs to the cytochrome P450 family.</text>
</comment>
<name>A0A6A6CW34_ZASCE</name>
<organism evidence="10 11">
    <name type="scientific">Zasmidium cellare ATCC 36951</name>
    <dbReference type="NCBI Taxonomy" id="1080233"/>
    <lineage>
        <taxon>Eukaryota</taxon>
        <taxon>Fungi</taxon>
        <taxon>Dikarya</taxon>
        <taxon>Ascomycota</taxon>
        <taxon>Pezizomycotina</taxon>
        <taxon>Dothideomycetes</taxon>
        <taxon>Dothideomycetidae</taxon>
        <taxon>Mycosphaerellales</taxon>
        <taxon>Mycosphaerellaceae</taxon>
        <taxon>Zasmidium</taxon>
    </lineage>
</organism>
<evidence type="ECO:0000313" key="11">
    <source>
        <dbReference type="Proteomes" id="UP000799537"/>
    </source>
</evidence>
<dbReference type="PRINTS" id="PR00385">
    <property type="entry name" value="P450"/>
</dbReference>
<evidence type="ECO:0000256" key="4">
    <source>
        <dbReference type="ARBA" id="ARBA00022723"/>
    </source>
</evidence>
<dbReference type="RefSeq" id="XP_033670898.1">
    <property type="nucleotide sequence ID" value="XM_033816057.1"/>
</dbReference>
<proteinExistence type="inferred from homology"/>
<accession>A0A6A6CW34</accession>
<keyword evidence="5 9" id="KW-0560">Oxidoreductase</keyword>
<dbReference type="GeneID" id="54569329"/>
<dbReference type="InterPro" id="IPR047146">
    <property type="entry name" value="Cyt_P450_E_CYP52_fungi"/>
</dbReference>
<protein>
    <recommendedName>
        <fullName evidence="12">Cytochrome P450</fullName>
    </recommendedName>
</protein>
<evidence type="ECO:0000256" key="2">
    <source>
        <dbReference type="ARBA" id="ARBA00010617"/>
    </source>
</evidence>
<evidence type="ECO:0000256" key="1">
    <source>
        <dbReference type="ARBA" id="ARBA00001971"/>
    </source>
</evidence>
<dbReference type="PANTHER" id="PTHR24287">
    <property type="entry name" value="P450, PUTATIVE (EUROFUNG)-RELATED"/>
    <property type="match status" value="1"/>
</dbReference>
<dbReference type="EMBL" id="ML993586">
    <property type="protein sequence ID" value="KAF2170009.1"/>
    <property type="molecule type" value="Genomic_DNA"/>
</dbReference>
<dbReference type="AlphaFoldDB" id="A0A6A6CW34"/>
<dbReference type="InterPro" id="IPR036396">
    <property type="entry name" value="Cyt_P450_sf"/>
</dbReference>
<keyword evidence="11" id="KW-1185">Reference proteome</keyword>
<evidence type="ECO:0000256" key="9">
    <source>
        <dbReference type="RuleBase" id="RU000461"/>
    </source>
</evidence>
<dbReference type="GO" id="GO:0020037">
    <property type="term" value="F:heme binding"/>
    <property type="evidence" value="ECO:0007669"/>
    <property type="project" value="InterPro"/>
</dbReference>
<dbReference type="InterPro" id="IPR002401">
    <property type="entry name" value="Cyt_P450_E_grp-I"/>
</dbReference>
<dbReference type="GO" id="GO:0005506">
    <property type="term" value="F:iron ion binding"/>
    <property type="evidence" value="ECO:0007669"/>
    <property type="project" value="InterPro"/>
</dbReference>